<name>A0A347THF3_9BACT</name>
<dbReference type="KEGG" id="amar:AMRN_0251"/>
<evidence type="ECO:0000256" key="1">
    <source>
        <dbReference type="SAM" id="SignalP"/>
    </source>
</evidence>
<reference evidence="3" key="2">
    <citation type="submission" date="2017-09" db="EMBL/GenBank/DDBJ databases">
        <authorList>
            <person name="Perez-Cataluna A."/>
            <person name="Figueras M.J."/>
            <person name="Salas-Masso N."/>
        </authorList>
    </citation>
    <scope>NUCLEOTIDE SEQUENCE</scope>
    <source>
        <strain evidence="3">CECT 7727</strain>
    </source>
</reference>
<reference evidence="2 5" key="3">
    <citation type="submission" date="2018-08" db="EMBL/GenBank/DDBJ databases">
        <title>Complete genome of the Arcobacter marinus type strain JCM 15502.</title>
        <authorList>
            <person name="Miller W.G."/>
            <person name="Yee E."/>
            <person name="Huynh S."/>
            <person name="Parker C.T."/>
        </authorList>
    </citation>
    <scope>NUCLEOTIDE SEQUENCE [LARGE SCALE GENOMIC DNA]</scope>
    <source>
        <strain evidence="2 5">JCM 15502</strain>
    </source>
</reference>
<dbReference type="RefSeq" id="WP_099311898.1">
    <property type="nucleotide sequence ID" value="NZ_CP032101.1"/>
</dbReference>
<gene>
    <name evidence="2" type="ORF">AMRN_0251</name>
    <name evidence="3" type="ORF">CPH92_11225</name>
</gene>
<keyword evidence="4" id="KW-1185">Reference proteome</keyword>
<evidence type="ECO:0000313" key="3">
    <source>
        <dbReference type="EMBL" id="PHO14566.1"/>
    </source>
</evidence>
<reference evidence="4" key="1">
    <citation type="submission" date="2017-09" db="EMBL/GenBank/DDBJ databases">
        <title>Arcobacter canalis sp. nov., a new species isolated from a water canal contaminated with urban sewage.</title>
        <authorList>
            <person name="Perez-Cataluna A."/>
            <person name="Salas-Masso N."/>
            <person name="Figueras M.J."/>
        </authorList>
    </citation>
    <scope>NUCLEOTIDE SEQUENCE [LARGE SCALE GENOMIC DNA]</scope>
    <source>
        <strain evidence="4">CECT 7727</strain>
    </source>
</reference>
<evidence type="ECO:0000313" key="4">
    <source>
        <dbReference type="Proteomes" id="UP000224740"/>
    </source>
</evidence>
<evidence type="ECO:0000313" key="2">
    <source>
        <dbReference type="EMBL" id="AXX86031.1"/>
    </source>
</evidence>
<dbReference type="AlphaFoldDB" id="A0A347THF3"/>
<dbReference type="Proteomes" id="UP000224740">
    <property type="component" value="Unassembled WGS sequence"/>
</dbReference>
<sequence length="107" mass="11728">MTKFAKIALAAALVLGVAASTASADSRKGQKIFIKKLKSPCGMNGDKFAAKHSQDEWKEIKDSGNFENEIIKICPKVKKGSIKQSWQDHLFDFAYDYANDSGNVPSC</sequence>
<accession>A0A347THF3</accession>
<proteinExistence type="predicted"/>
<evidence type="ECO:0000313" key="5">
    <source>
        <dbReference type="Proteomes" id="UP000264693"/>
    </source>
</evidence>
<dbReference type="EMBL" id="NXAO01000052">
    <property type="protein sequence ID" value="PHO14566.1"/>
    <property type="molecule type" value="Genomic_DNA"/>
</dbReference>
<dbReference type="Proteomes" id="UP000264693">
    <property type="component" value="Chromosome"/>
</dbReference>
<dbReference type="EMBL" id="CP032101">
    <property type="protein sequence ID" value="AXX86031.1"/>
    <property type="molecule type" value="Genomic_DNA"/>
</dbReference>
<feature type="chain" id="PRO_5017779543" evidence="1">
    <location>
        <begin position="25"/>
        <end position="107"/>
    </location>
</feature>
<keyword evidence="1" id="KW-0732">Signal</keyword>
<protein>
    <submittedName>
        <fullName evidence="3">Cytochrome C</fullName>
    </submittedName>
</protein>
<feature type="signal peptide" evidence="1">
    <location>
        <begin position="1"/>
        <end position="24"/>
    </location>
</feature>
<organism evidence="2 5">
    <name type="scientific">Malaciobacter marinus</name>
    <dbReference type="NCBI Taxonomy" id="505249"/>
    <lineage>
        <taxon>Bacteria</taxon>
        <taxon>Pseudomonadati</taxon>
        <taxon>Campylobacterota</taxon>
        <taxon>Epsilonproteobacteria</taxon>
        <taxon>Campylobacterales</taxon>
        <taxon>Arcobacteraceae</taxon>
        <taxon>Malaciobacter</taxon>
    </lineage>
</organism>